<keyword evidence="4" id="KW-0804">Transcription</keyword>
<dbReference type="NCBIfam" id="TIGR02698">
    <property type="entry name" value="CopY_TcrY"/>
    <property type="match status" value="1"/>
</dbReference>
<keyword evidence="6" id="KW-1185">Reference proteome</keyword>
<dbReference type="AlphaFoldDB" id="A0A0R2ABI8"/>
<dbReference type="InterPro" id="IPR014071">
    <property type="entry name" value="Cu_transp_CopY/TcrY"/>
</dbReference>
<dbReference type="InterPro" id="IPR036388">
    <property type="entry name" value="WH-like_DNA-bd_sf"/>
</dbReference>
<proteinExistence type="inferred from homology"/>
<dbReference type="InterPro" id="IPR005650">
    <property type="entry name" value="BlaI_family"/>
</dbReference>
<comment type="caution">
    <text evidence="5">The sequence shown here is derived from an EMBL/GenBank/DDBJ whole genome shotgun (WGS) entry which is preliminary data.</text>
</comment>
<dbReference type="OrthoDB" id="1849040at2"/>
<dbReference type="GO" id="GO:0003677">
    <property type="term" value="F:DNA binding"/>
    <property type="evidence" value="ECO:0007669"/>
    <property type="project" value="UniProtKB-KW"/>
</dbReference>
<dbReference type="Gene3D" id="1.10.10.10">
    <property type="entry name" value="Winged helix-like DNA-binding domain superfamily/Winged helix DNA-binding domain"/>
    <property type="match status" value="1"/>
</dbReference>
<accession>A0A0R2ABI8</accession>
<evidence type="ECO:0000256" key="2">
    <source>
        <dbReference type="ARBA" id="ARBA00023015"/>
    </source>
</evidence>
<name>A0A0R2ABI8_9LACO</name>
<gene>
    <name evidence="5" type="ORF">FC26_GL000423</name>
</gene>
<protein>
    <submittedName>
        <fullName evidence="5">Negative regulator of copper transport operon, AtkY</fullName>
    </submittedName>
</protein>
<dbReference type="SUPFAM" id="SSF46785">
    <property type="entry name" value="Winged helix' DNA-binding domain"/>
    <property type="match status" value="1"/>
</dbReference>
<dbReference type="InterPro" id="IPR036390">
    <property type="entry name" value="WH_DNA-bd_sf"/>
</dbReference>
<evidence type="ECO:0000256" key="3">
    <source>
        <dbReference type="ARBA" id="ARBA00023125"/>
    </source>
</evidence>
<evidence type="ECO:0000313" key="6">
    <source>
        <dbReference type="Proteomes" id="UP000051733"/>
    </source>
</evidence>
<dbReference type="GO" id="GO:0045892">
    <property type="term" value="P:negative regulation of DNA-templated transcription"/>
    <property type="evidence" value="ECO:0007669"/>
    <property type="project" value="InterPro"/>
</dbReference>
<reference evidence="5 6" key="1">
    <citation type="journal article" date="2015" name="Genome Announc.">
        <title>Expanding the biotechnology potential of lactobacilli through comparative genomics of 213 strains and associated genera.</title>
        <authorList>
            <person name="Sun Z."/>
            <person name="Harris H.M."/>
            <person name="McCann A."/>
            <person name="Guo C."/>
            <person name="Argimon S."/>
            <person name="Zhang W."/>
            <person name="Yang X."/>
            <person name="Jeffery I.B."/>
            <person name="Cooney J.C."/>
            <person name="Kagawa T.F."/>
            <person name="Liu W."/>
            <person name="Song Y."/>
            <person name="Salvetti E."/>
            <person name="Wrobel A."/>
            <person name="Rasinkangas P."/>
            <person name="Parkhill J."/>
            <person name="Rea M.C."/>
            <person name="O'Sullivan O."/>
            <person name="Ritari J."/>
            <person name="Douillard F.P."/>
            <person name="Paul Ross R."/>
            <person name="Yang R."/>
            <person name="Briner A.E."/>
            <person name="Felis G.E."/>
            <person name="de Vos W.M."/>
            <person name="Barrangou R."/>
            <person name="Klaenhammer T.R."/>
            <person name="Caufield P.W."/>
            <person name="Cui Y."/>
            <person name="Zhang H."/>
            <person name="O'Toole P.W."/>
        </authorList>
    </citation>
    <scope>NUCLEOTIDE SEQUENCE [LARGE SCALE GENOMIC DNA]</scope>
    <source>
        <strain evidence="5 6">DSM 20634</strain>
    </source>
</reference>
<dbReference type="PATRIC" id="fig|1423813.3.peg.432"/>
<keyword evidence="3" id="KW-0238">DNA-binding</keyword>
<dbReference type="EMBL" id="AYYY01000061">
    <property type="protein sequence ID" value="KRM60934.1"/>
    <property type="molecule type" value="Genomic_DNA"/>
</dbReference>
<dbReference type="STRING" id="1423813.FC26_GL000423"/>
<evidence type="ECO:0000313" key="5">
    <source>
        <dbReference type="EMBL" id="KRM60934.1"/>
    </source>
</evidence>
<dbReference type="PIRSF" id="PIRSF019455">
    <property type="entry name" value="CopR_AtkY"/>
    <property type="match status" value="1"/>
</dbReference>
<organism evidence="5 6">
    <name type="scientific">Paucilactobacillus vaccinostercus DSM 20634</name>
    <dbReference type="NCBI Taxonomy" id="1423813"/>
    <lineage>
        <taxon>Bacteria</taxon>
        <taxon>Bacillati</taxon>
        <taxon>Bacillota</taxon>
        <taxon>Bacilli</taxon>
        <taxon>Lactobacillales</taxon>
        <taxon>Lactobacillaceae</taxon>
        <taxon>Paucilactobacillus</taxon>
    </lineage>
</organism>
<dbReference type="Pfam" id="PF03965">
    <property type="entry name" value="Penicillinase_R"/>
    <property type="match status" value="1"/>
</dbReference>
<comment type="similarity">
    <text evidence="1">Belongs to the BlaI transcriptional regulatory family.</text>
</comment>
<evidence type="ECO:0000256" key="1">
    <source>
        <dbReference type="ARBA" id="ARBA00011046"/>
    </source>
</evidence>
<keyword evidence="2" id="KW-0805">Transcription regulation</keyword>
<dbReference type="Proteomes" id="UP000051733">
    <property type="component" value="Unassembled WGS sequence"/>
</dbReference>
<sequence>MATTETQTKIGEITPSEWELMRIVWTKQTIYSRELIELLQQKREWSESTIKTLLRRLVKKGLLTTEKEDRRFKYTALVSEADAMNETTQQLFDHLCAMKQGATLYHLIDHLTLSQADIKQLQQLLATKLTTAPAQVACDCLPDECHCD</sequence>
<dbReference type="RefSeq" id="WP_057780289.1">
    <property type="nucleotide sequence ID" value="NZ_AYYY01000061.1"/>
</dbReference>
<evidence type="ECO:0000256" key="4">
    <source>
        <dbReference type="ARBA" id="ARBA00023163"/>
    </source>
</evidence>